<dbReference type="InterPro" id="IPR009072">
    <property type="entry name" value="Histone-fold"/>
</dbReference>
<dbReference type="CDD" id="cd22920">
    <property type="entry name" value="HFD_CENP-T"/>
    <property type="match status" value="1"/>
</dbReference>
<dbReference type="GO" id="GO:0071821">
    <property type="term" value="C:FANCM-MHF complex"/>
    <property type="evidence" value="ECO:0007669"/>
    <property type="project" value="TreeGrafter"/>
</dbReference>
<dbReference type="FunFam" id="1.10.20.10:FF:000105">
    <property type="entry name" value="Inner kinetochore subunit cnp20"/>
    <property type="match status" value="1"/>
</dbReference>
<reference evidence="7" key="2">
    <citation type="journal article" date="2023" name="IMA Fungus">
        <title>Comparative genomic study of the Penicillium genus elucidates a diverse pangenome and 15 lateral gene transfer events.</title>
        <authorList>
            <person name="Petersen C."/>
            <person name="Sorensen T."/>
            <person name="Nielsen M.R."/>
            <person name="Sondergaard T.E."/>
            <person name="Sorensen J.L."/>
            <person name="Fitzpatrick D.A."/>
            <person name="Frisvad J.C."/>
            <person name="Nielsen K.L."/>
        </authorList>
    </citation>
    <scope>NUCLEOTIDE SEQUENCE</scope>
    <source>
        <strain evidence="7">IBT 34128</strain>
    </source>
</reference>
<evidence type="ECO:0000256" key="1">
    <source>
        <dbReference type="ARBA" id="ARBA00004123"/>
    </source>
</evidence>
<dbReference type="GO" id="GO:0003682">
    <property type="term" value="F:chromatin binding"/>
    <property type="evidence" value="ECO:0007669"/>
    <property type="project" value="TreeGrafter"/>
</dbReference>
<evidence type="ECO:0000256" key="5">
    <source>
        <dbReference type="SAM" id="MobiDB-lite"/>
    </source>
</evidence>
<evidence type="ECO:0000313" key="8">
    <source>
        <dbReference type="Proteomes" id="UP001141434"/>
    </source>
</evidence>
<dbReference type="GO" id="GO:0046982">
    <property type="term" value="F:protein heterodimerization activity"/>
    <property type="evidence" value="ECO:0007669"/>
    <property type="project" value="InterPro"/>
</dbReference>
<feature type="compositionally biased region" description="Polar residues" evidence="5">
    <location>
        <begin position="51"/>
        <end position="61"/>
    </location>
</feature>
<comment type="subcellular location">
    <subcellularLocation>
        <location evidence="2">Chromosome</location>
    </subcellularLocation>
    <subcellularLocation>
        <location evidence="1">Nucleus</location>
    </subcellularLocation>
</comment>
<organism evidence="7 8">
    <name type="scientific">Penicillium alfredii</name>
    <dbReference type="NCBI Taxonomy" id="1506179"/>
    <lineage>
        <taxon>Eukaryota</taxon>
        <taxon>Fungi</taxon>
        <taxon>Dikarya</taxon>
        <taxon>Ascomycota</taxon>
        <taxon>Pezizomycotina</taxon>
        <taxon>Eurotiomycetes</taxon>
        <taxon>Eurotiomycetidae</taxon>
        <taxon>Eurotiales</taxon>
        <taxon>Aspergillaceae</taxon>
        <taxon>Penicillium</taxon>
    </lineage>
</organism>
<keyword evidence="8" id="KW-1185">Reference proteome</keyword>
<keyword evidence="4" id="KW-0539">Nucleus</keyword>
<dbReference type="PANTHER" id="PTHR22980:SF5">
    <property type="entry name" value="CENP-T_HISTONE H4 HISTONE FOLD DOMAIN-CONTAINING PROTEIN"/>
    <property type="match status" value="1"/>
</dbReference>
<dbReference type="InterPro" id="IPR035425">
    <property type="entry name" value="CENP-T/H4_C"/>
</dbReference>
<evidence type="ECO:0000256" key="4">
    <source>
        <dbReference type="ARBA" id="ARBA00023242"/>
    </source>
</evidence>
<dbReference type="Gene3D" id="1.10.20.10">
    <property type="entry name" value="Histone, subunit A"/>
    <property type="match status" value="1"/>
</dbReference>
<name>A0A9W9G9P6_9EURO</name>
<evidence type="ECO:0000256" key="3">
    <source>
        <dbReference type="ARBA" id="ARBA00022454"/>
    </source>
</evidence>
<feature type="compositionally biased region" description="Polar residues" evidence="5">
    <location>
        <begin position="117"/>
        <end position="126"/>
    </location>
</feature>
<dbReference type="GeneID" id="81390194"/>
<dbReference type="GO" id="GO:0005694">
    <property type="term" value="C:chromosome"/>
    <property type="evidence" value="ECO:0007669"/>
    <property type="project" value="UniProtKB-SubCell"/>
</dbReference>
<dbReference type="Pfam" id="PF15511">
    <property type="entry name" value="CENP-T_C"/>
    <property type="match status" value="1"/>
</dbReference>
<protein>
    <recommendedName>
        <fullName evidence="6">CENP-T/Histone H4 histone fold domain-containing protein</fullName>
    </recommendedName>
</protein>
<dbReference type="EMBL" id="JAPMSZ010000001">
    <property type="protein sequence ID" value="KAJ5114683.1"/>
    <property type="molecule type" value="Genomic_DNA"/>
</dbReference>
<dbReference type="Proteomes" id="UP001141434">
    <property type="component" value="Unassembled WGS sequence"/>
</dbReference>
<dbReference type="PANTHER" id="PTHR22980">
    <property type="entry name" value="CORTISTATIN"/>
    <property type="match status" value="1"/>
</dbReference>
<evidence type="ECO:0000256" key="2">
    <source>
        <dbReference type="ARBA" id="ARBA00004286"/>
    </source>
</evidence>
<feature type="domain" description="CENP-T/Histone H4 histone fold" evidence="6">
    <location>
        <begin position="360"/>
        <end position="467"/>
    </location>
</feature>
<keyword evidence="3" id="KW-0158">Chromosome</keyword>
<proteinExistence type="predicted"/>
<gene>
    <name evidence="7" type="ORF">NUU61_000442</name>
</gene>
<dbReference type="RefSeq" id="XP_056515876.1">
    <property type="nucleotide sequence ID" value="XM_056651026.1"/>
</dbReference>
<evidence type="ECO:0000313" key="7">
    <source>
        <dbReference type="EMBL" id="KAJ5114683.1"/>
    </source>
</evidence>
<dbReference type="SUPFAM" id="SSF47113">
    <property type="entry name" value="Histone-fold"/>
    <property type="match status" value="1"/>
</dbReference>
<feature type="compositionally biased region" description="Low complexity" evidence="5">
    <location>
        <begin position="18"/>
        <end position="30"/>
    </location>
</feature>
<reference evidence="7" key="1">
    <citation type="submission" date="2022-11" db="EMBL/GenBank/DDBJ databases">
        <authorList>
            <person name="Petersen C."/>
        </authorList>
    </citation>
    <scope>NUCLEOTIDE SEQUENCE</scope>
    <source>
        <strain evidence="7">IBT 34128</strain>
    </source>
</reference>
<feature type="region of interest" description="Disordered" evidence="5">
    <location>
        <begin position="1"/>
        <end position="195"/>
    </location>
</feature>
<feature type="compositionally biased region" description="Acidic residues" evidence="5">
    <location>
        <begin position="230"/>
        <end position="248"/>
    </location>
</feature>
<accession>A0A9W9G9P6</accession>
<dbReference type="GO" id="GO:0000712">
    <property type="term" value="P:resolution of meiotic recombination intermediates"/>
    <property type="evidence" value="ECO:0007669"/>
    <property type="project" value="TreeGrafter"/>
</dbReference>
<feature type="compositionally biased region" description="Acidic residues" evidence="5">
    <location>
        <begin position="161"/>
        <end position="171"/>
    </location>
</feature>
<feature type="region of interest" description="Disordered" evidence="5">
    <location>
        <begin position="225"/>
        <end position="261"/>
    </location>
</feature>
<dbReference type="OrthoDB" id="10071681at2759"/>
<dbReference type="GO" id="GO:0031297">
    <property type="term" value="P:replication fork processing"/>
    <property type="evidence" value="ECO:0007669"/>
    <property type="project" value="TreeGrafter"/>
</dbReference>
<dbReference type="AlphaFoldDB" id="A0A9W9G9P6"/>
<sequence length="468" mass="51416">MSTPNPRGRRSLRNPGAGTSTPSGDTTSTGLQRLPSHTRYPLTPSRLVTAATPSAQRSGSRYTPRARGAGAPSTPYGIRARQQRAANTPGRDRRRSGRMQRETTFDILKNLGKALAPTSQPIRSSPQEPPKPVEQPRDEIEELDNEPEIERPRLSLPIKEVEEEDEEEDASPEMRPPRMSLALDDDDITYQSVEYPRRDMSVRDRERLSMISRANARISEDFGETRLESDFDAGDETGIAGDEDDAPEDTMISGGDFDRGGETEDLGRFHFDFDFPSPNAAAEEDPIDEPVNDMDGFELSAPDVQPVARSVSSDDDAGGFGFGLDFPLAASPSASPGIVGGGLRDEELPTRGKQKKLSRHGIPVPNLPAGVVRKLATRFSRTRAGSKAKINKAALAAIEQASSWYFEQVSQDLSAYSKHAGRKTIDESDVTTLLRRQRHINNSTTVFSLAQKHLPKELQQDMRLAMPP</sequence>
<evidence type="ECO:0000259" key="6">
    <source>
        <dbReference type="Pfam" id="PF15511"/>
    </source>
</evidence>
<comment type="caution">
    <text evidence="7">The sequence shown here is derived from an EMBL/GenBank/DDBJ whole genome shotgun (WGS) entry which is preliminary data.</text>
</comment>